<dbReference type="AlphaFoldDB" id="A0A931GUD0"/>
<proteinExistence type="predicted"/>
<dbReference type="SUPFAM" id="SSF56935">
    <property type="entry name" value="Porins"/>
    <property type="match status" value="1"/>
</dbReference>
<accession>A0A931GUD0</accession>
<comment type="caution">
    <text evidence="3">The sequence shown here is derived from an EMBL/GenBank/DDBJ whole genome shotgun (WGS) entry which is preliminary data.</text>
</comment>
<dbReference type="InterPro" id="IPR047799">
    <property type="entry name" value="T9SS_OM_PorV"/>
</dbReference>
<protein>
    <submittedName>
        <fullName evidence="3">Type IX secretion system outer membrane channel protein PorV</fullName>
    </submittedName>
</protein>
<dbReference type="NCBIfam" id="NF033709">
    <property type="entry name" value="PorV_fam"/>
    <property type="match status" value="1"/>
</dbReference>
<keyword evidence="4" id="KW-1185">Reference proteome</keyword>
<feature type="chain" id="PRO_5037507351" evidence="1">
    <location>
        <begin position="26"/>
        <end position="379"/>
    </location>
</feature>
<dbReference type="Gene3D" id="2.40.160.60">
    <property type="entry name" value="Outer membrane protein transport protein (OMPP1/FadL/TodX)"/>
    <property type="match status" value="1"/>
</dbReference>
<name>A0A931GUD0_9BACT</name>
<dbReference type="EMBL" id="JADWYR010000001">
    <property type="protein sequence ID" value="MBG9375250.1"/>
    <property type="molecule type" value="Genomic_DNA"/>
</dbReference>
<keyword evidence="1" id="KW-0732">Signal</keyword>
<dbReference type="Proteomes" id="UP000628448">
    <property type="component" value="Unassembled WGS sequence"/>
</dbReference>
<evidence type="ECO:0000313" key="4">
    <source>
        <dbReference type="Proteomes" id="UP000628448"/>
    </source>
</evidence>
<feature type="domain" description="Type IX secretion system protein PorV" evidence="2">
    <location>
        <begin position="27"/>
        <end position="265"/>
    </location>
</feature>
<organism evidence="3 4">
    <name type="scientific">Panacibacter microcysteis</name>
    <dbReference type="NCBI Taxonomy" id="2793269"/>
    <lineage>
        <taxon>Bacteria</taxon>
        <taxon>Pseudomonadati</taxon>
        <taxon>Bacteroidota</taxon>
        <taxon>Chitinophagia</taxon>
        <taxon>Chitinophagales</taxon>
        <taxon>Chitinophagaceae</taxon>
        <taxon>Panacibacter</taxon>
    </lineage>
</organism>
<dbReference type="NCBIfam" id="NF033710">
    <property type="entry name" value="T9SS_OM_PorV"/>
    <property type="match status" value="1"/>
</dbReference>
<evidence type="ECO:0000313" key="3">
    <source>
        <dbReference type="EMBL" id="MBG9375250.1"/>
    </source>
</evidence>
<sequence length="379" mass="40748">MKRIQLKSTALSVVLSFGLAQILSAQSTINVTTTAVPFLRISPDARAGGMGDVGIATAPDANAVFWNRAKLPFANNPAGISATYTPWLKDIAQDVYLTTLGGYYNLDEESSLSAGLRYFSLGNIQFTDYYGNLTSTGRPREFSFDLGYSRKISDQLGVGVALRYINSALARGAVSSTGVTYKAGNAMAADLSLYGNGLDENGQGFTYGLAISNLGTKIGYTDDARGKDFIPANLGIGIAYTWAMEDLHKFTLGLDVNHLLVPAPPGNTEDPVQDSLELDKYRNSSVAASWFQSFDNKANTAAVGAEYTYNDQFSLRAGYYLQPKSQGGQSYFTAGVGLKYNIFGFNFSYLAPSGQGVTRNALSNTIRFSVLFNLGEPAE</sequence>
<gene>
    <name evidence="3" type="primary">porV</name>
    <name evidence="3" type="ORF">I5907_03340</name>
</gene>
<dbReference type="InterPro" id="IPR045741">
    <property type="entry name" value="PorV"/>
</dbReference>
<dbReference type="RefSeq" id="WP_196989308.1">
    <property type="nucleotide sequence ID" value="NZ_JADWYR010000001.1"/>
</dbReference>
<reference evidence="3" key="1">
    <citation type="submission" date="2020-11" db="EMBL/GenBank/DDBJ databases">
        <title>Bacterial whole genome sequence for Panacibacter sp. DH6.</title>
        <authorList>
            <person name="Le V."/>
            <person name="Ko S."/>
            <person name="Ahn C.-Y."/>
            <person name="Oh H.-M."/>
        </authorList>
    </citation>
    <scope>NUCLEOTIDE SEQUENCE</scope>
    <source>
        <strain evidence="3">DH6</strain>
    </source>
</reference>
<dbReference type="Pfam" id="PF19572">
    <property type="entry name" value="PorV"/>
    <property type="match status" value="1"/>
</dbReference>
<feature type="signal peptide" evidence="1">
    <location>
        <begin position="1"/>
        <end position="25"/>
    </location>
</feature>
<evidence type="ECO:0000256" key="1">
    <source>
        <dbReference type="SAM" id="SignalP"/>
    </source>
</evidence>
<evidence type="ECO:0000259" key="2">
    <source>
        <dbReference type="Pfam" id="PF19572"/>
    </source>
</evidence>